<protein>
    <submittedName>
        <fullName evidence="2">MBL fold metallo-hydrolase</fullName>
    </submittedName>
</protein>
<keyword evidence="3" id="KW-1185">Reference proteome</keyword>
<reference evidence="2 3" key="1">
    <citation type="journal article" date="2019" name="Int. J. Syst. Evol. Microbiol.">
        <title>The Global Catalogue of Microorganisms (GCM) 10K type strain sequencing project: providing services to taxonomists for standard genome sequencing and annotation.</title>
        <authorList>
            <consortium name="The Broad Institute Genomics Platform"/>
            <consortium name="The Broad Institute Genome Sequencing Center for Infectious Disease"/>
            <person name="Wu L."/>
            <person name="Ma J."/>
        </authorList>
    </citation>
    <scope>NUCLEOTIDE SEQUENCE [LARGE SCALE GENOMIC DNA]</scope>
    <source>
        <strain evidence="2 3">CGMCC 1.16026</strain>
    </source>
</reference>
<dbReference type="AlphaFoldDB" id="A0ABD5QNC9"/>
<dbReference type="SMART" id="SM00849">
    <property type="entry name" value="Lactamase_B"/>
    <property type="match status" value="1"/>
</dbReference>
<gene>
    <name evidence="2" type="ORF">ACFPJA_02610</name>
</gene>
<dbReference type="InterPro" id="IPR036866">
    <property type="entry name" value="RibonucZ/Hydroxyglut_hydro"/>
</dbReference>
<dbReference type="RefSeq" id="WP_122105650.1">
    <property type="nucleotide sequence ID" value="NZ_JBHSKV010000002.1"/>
</dbReference>
<dbReference type="SUPFAM" id="SSF56281">
    <property type="entry name" value="Metallo-hydrolase/oxidoreductase"/>
    <property type="match status" value="1"/>
</dbReference>
<feature type="domain" description="Metallo-beta-lactamase" evidence="1">
    <location>
        <begin position="15"/>
        <end position="183"/>
    </location>
</feature>
<dbReference type="Pfam" id="PF00753">
    <property type="entry name" value="Lactamase_B"/>
    <property type="match status" value="1"/>
</dbReference>
<name>A0ABD5QNC9_9EURY</name>
<dbReference type="PANTHER" id="PTHR42951">
    <property type="entry name" value="METALLO-BETA-LACTAMASE DOMAIN-CONTAINING"/>
    <property type="match status" value="1"/>
</dbReference>
<dbReference type="Gene3D" id="3.60.15.10">
    <property type="entry name" value="Ribonuclease Z/Hydroxyacylglutathione hydrolase-like"/>
    <property type="match status" value="1"/>
</dbReference>
<evidence type="ECO:0000313" key="2">
    <source>
        <dbReference type="EMBL" id="MFC5133623.1"/>
    </source>
</evidence>
<organism evidence="2 3">
    <name type="scientific">Halorubrum glutamatedens</name>
    <dbReference type="NCBI Taxonomy" id="2707018"/>
    <lineage>
        <taxon>Archaea</taxon>
        <taxon>Methanobacteriati</taxon>
        <taxon>Methanobacteriota</taxon>
        <taxon>Stenosarchaea group</taxon>
        <taxon>Halobacteria</taxon>
        <taxon>Halobacteriales</taxon>
        <taxon>Haloferacaceae</taxon>
        <taxon>Halorubrum</taxon>
    </lineage>
</organism>
<accession>A0ABD5QNC9</accession>
<dbReference type="InterPro" id="IPR001279">
    <property type="entry name" value="Metallo-B-lactamas"/>
</dbReference>
<evidence type="ECO:0000313" key="3">
    <source>
        <dbReference type="Proteomes" id="UP001596145"/>
    </source>
</evidence>
<sequence>MPTKVAPGVVQERLAHSKVLYLTDENLLVDTGPESEWAELQVFLNEMDNIEQLFISHTHGDHIGNLERVVETYQPDIFFPENEPIEDIFLSEDEITRVSDDEILGSDVQVVQVPGHSPGICALYLPERKVLLATDVLDGADRRGLPANYLLPPPAMFNWDTQQAEENLKKLLDLEFDTVIVTHGSNIEENALIKLKKYLNFPEYYRQQLLED</sequence>
<evidence type="ECO:0000259" key="1">
    <source>
        <dbReference type="SMART" id="SM00849"/>
    </source>
</evidence>
<comment type="caution">
    <text evidence="2">The sequence shown here is derived from an EMBL/GenBank/DDBJ whole genome shotgun (WGS) entry which is preliminary data.</text>
</comment>
<dbReference type="EMBL" id="JBHSKV010000002">
    <property type="protein sequence ID" value="MFC5133623.1"/>
    <property type="molecule type" value="Genomic_DNA"/>
</dbReference>
<dbReference type="InterPro" id="IPR050855">
    <property type="entry name" value="NDM-1-like"/>
</dbReference>
<proteinExistence type="predicted"/>
<dbReference type="Proteomes" id="UP001596145">
    <property type="component" value="Unassembled WGS sequence"/>
</dbReference>